<protein>
    <submittedName>
        <fullName evidence="1">Uncharacterized protein</fullName>
    </submittedName>
</protein>
<accession>A5DIP7</accession>
<keyword evidence="2" id="KW-1185">Reference proteome</keyword>
<dbReference type="AlphaFoldDB" id="A5DIP7"/>
<sequence>MPCKRDLTPGMFLIKTNEAKISNSFLNATFNDLPDDPVGVNKIPFNPTLFLFNDSTASATPVPLSKPETSTVSHSMGTFSDLKMVLTESVISLPIPSPGMRVTVYLPPYFLGNTASGDANVAKLRTDDLKLVEIRGWETPSSEMQEKHFLKRVHNCIVGYEATRLSLFNCFAR</sequence>
<dbReference type="RefSeq" id="XP_001485419.2">
    <property type="nucleotide sequence ID" value="XM_001485369.1"/>
</dbReference>
<dbReference type="HOGENOM" id="CLU_1548172_0_0_1"/>
<dbReference type="Proteomes" id="UP000001997">
    <property type="component" value="Unassembled WGS sequence"/>
</dbReference>
<dbReference type="EMBL" id="CH408157">
    <property type="protein sequence ID" value="EDK39050.2"/>
    <property type="molecule type" value="Genomic_DNA"/>
</dbReference>
<dbReference type="InParanoid" id="A5DIP7"/>
<evidence type="ECO:0000313" key="2">
    <source>
        <dbReference type="Proteomes" id="UP000001997"/>
    </source>
</evidence>
<dbReference type="KEGG" id="pgu:PGUG_03148"/>
<reference evidence="1 2" key="1">
    <citation type="journal article" date="2009" name="Nature">
        <title>Evolution of pathogenicity and sexual reproduction in eight Candida genomes.</title>
        <authorList>
            <person name="Butler G."/>
            <person name="Rasmussen M.D."/>
            <person name="Lin M.F."/>
            <person name="Santos M.A."/>
            <person name="Sakthikumar S."/>
            <person name="Munro C.A."/>
            <person name="Rheinbay E."/>
            <person name="Grabherr M."/>
            <person name="Forche A."/>
            <person name="Reedy J.L."/>
            <person name="Agrafioti I."/>
            <person name="Arnaud M.B."/>
            <person name="Bates S."/>
            <person name="Brown A.J."/>
            <person name="Brunke S."/>
            <person name="Costanzo M.C."/>
            <person name="Fitzpatrick D.A."/>
            <person name="de Groot P.W."/>
            <person name="Harris D."/>
            <person name="Hoyer L.L."/>
            <person name="Hube B."/>
            <person name="Klis F.M."/>
            <person name="Kodira C."/>
            <person name="Lennard N."/>
            <person name="Logue M.E."/>
            <person name="Martin R."/>
            <person name="Neiman A.M."/>
            <person name="Nikolaou E."/>
            <person name="Quail M.A."/>
            <person name="Quinn J."/>
            <person name="Santos M.C."/>
            <person name="Schmitzberger F.F."/>
            <person name="Sherlock G."/>
            <person name="Shah P."/>
            <person name="Silverstein K.A."/>
            <person name="Skrzypek M.S."/>
            <person name="Soll D."/>
            <person name="Staggs R."/>
            <person name="Stansfield I."/>
            <person name="Stumpf M.P."/>
            <person name="Sudbery P.E."/>
            <person name="Srikantha T."/>
            <person name="Zeng Q."/>
            <person name="Berman J."/>
            <person name="Berriman M."/>
            <person name="Heitman J."/>
            <person name="Gow N.A."/>
            <person name="Lorenz M.C."/>
            <person name="Birren B.W."/>
            <person name="Kellis M."/>
            <person name="Cuomo C.A."/>
        </authorList>
    </citation>
    <scope>NUCLEOTIDE SEQUENCE [LARGE SCALE GENOMIC DNA]</scope>
    <source>
        <strain evidence="2">ATCC 6260 / CBS 566 / DSM 6381 / JCM 1539 / NBRC 10279 / NRRL Y-324</strain>
    </source>
</reference>
<dbReference type="VEuPathDB" id="FungiDB:PGUG_03148"/>
<name>A5DIP7_PICGU</name>
<dbReference type="GeneID" id="5126929"/>
<proteinExistence type="predicted"/>
<evidence type="ECO:0000313" key="1">
    <source>
        <dbReference type="EMBL" id="EDK39050.2"/>
    </source>
</evidence>
<gene>
    <name evidence="1" type="ORF">PGUG_03148</name>
</gene>
<organism evidence="1 2">
    <name type="scientific">Meyerozyma guilliermondii (strain ATCC 6260 / CBS 566 / DSM 6381 / JCM 1539 / NBRC 10279 / NRRL Y-324)</name>
    <name type="common">Yeast</name>
    <name type="synonym">Candida guilliermondii</name>
    <dbReference type="NCBI Taxonomy" id="294746"/>
    <lineage>
        <taxon>Eukaryota</taxon>
        <taxon>Fungi</taxon>
        <taxon>Dikarya</taxon>
        <taxon>Ascomycota</taxon>
        <taxon>Saccharomycotina</taxon>
        <taxon>Pichiomycetes</taxon>
        <taxon>Debaryomycetaceae</taxon>
        <taxon>Meyerozyma</taxon>
    </lineage>
</organism>